<feature type="domain" description="PAC" evidence="10">
    <location>
        <begin position="765"/>
        <end position="817"/>
    </location>
</feature>
<dbReference type="PROSITE" id="PS50112">
    <property type="entry name" value="PAS"/>
    <property type="match status" value="4"/>
</dbReference>
<dbReference type="InterPro" id="IPR000014">
    <property type="entry name" value="PAS"/>
</dbReference>
<sequence>MEGTGESRAGFDLATKDNPPASALGGIDFAHLASLVDPASNLGAPQSWPAPLLVALRAALASRQPILVFWGPDSRLFCNGVARDLLAGDIGTRALGLPASELLGSWPGLAPQIAAILRGEAVERGGLVVRGGPAASERCLACSHAPIIDPAAPRGVGGALTLIDAGDAASRLTEMFEQTPGFACMLRGPDHVFDLANESYRRLVGDRPLIGRPVREALPEIASQGFLDLLDAVRTQGRRHVARRQRVLLRRDRETLEEVFVDFVYEPVRGADGSVSGVFVQGGDVTDQVRGEERWRAIVEAAPGLVFAADADGAIHFVNEQACAQSGRDAAALRGRRWFDLLHPDDAQAALRLWREAQVLCQPFEAECRFRGRDGADWRWHLARVAPMRVANGAAAEWVGVATDIHERREAEQRLAANVDAFDRLITGNPFGIYVVDGDFRIAYASEGAKRTFGSALAPLIGKELGHAMRTIWPEPFASEAVLRFRRAMDLGETYVARDTFERRADRDAKEAYDWHVERIVMPDGRFGVVCYFHDLTERVAYEEKLKASARALAENETRLRLATEHAEIGFWDVDPMNDVLVWPPRVKAMFGVSADAPVTMRADFYACLHPDDRDRVSAAYAAACDPRRRALYDVEYRTVGKEDGVLRWVAAKGRGVFDAQGRCVRVIGTAIDITARKRVEEQLRETSERVQLALDAGAIIGVWDWNLPRDRLTADARFAEAFGLDPERCRAGIGLDEAVANIHPADRSAVMAAVDEAIRSGGAFARQYRVRGADGAYHWVEANGRVDRGPDGTPMRFPGVLLDIEARRAVEAERDQVKARLAALMDAIPGVVYCKDREGRMVFANRGATDLIGKPLLACLGRTDADLLGDRAQAQAVMANDQNVMMSGTTATFEEEVSSPDGRRSIWFSTKAPFRDASGEVVGLIGASIDITDRKRAEQEILDSQARLRAALEAGKMGEYSLDLATGEITAAARTRELFGFGDDAPRGIDDWLARTHPEDRIALRQNLLKAAGSDASDSQNEFRVTHPAGVRWIAAHNEIVRGPHGAPIAVRGLIYDVTARRLNEERLRDLNADLERRVAEALEGRRLWSDIIEANDAFIQAITPDFRLLAINRANADEYVRVFGKRPRVGDSLLEILAEWPEQLASSMAIWSRALNGEIVVETGEYGDDALEKRWYEMKFSPLRHPDGRLMGALHISYEVTQKIRQQEALAKAQAELFEAQKMETIGQLTGGVAHDFNNLLAAILTNLDLAKKRIPDLRTATLIEGAVKGAERGAALSKRLLAFARRQELNVATVDVAALFDDMLDLLSRSLGPSIRIDTDFPARLPPVRVDANQLELALLNLAVNARDAMPGGGTLSVSAAALAAEANAPDLAAGDYVRIRIVDTGGGMDAETLRKATEPFFTTKGVGKGTGLGLSMVQGLAAQSGGALRLHSEIGRGATVDLWLPQAPAGMQPAAPAAPSLDADADEGAPMKILVVDDDALVAMGTVAMLEDLGHAVFEANSGRKALDVVDQHPDFDLVITDHAMPGMTGCELAGKLQSLRPDLPIILATGYAELPAGRDPGLPRLAKPFRQDELIAALRSARRPA</sequence>
<dbReference type="SMART" id="SM00091">
    <property type="entry name" value="PAS"/>
    <property type="match status" value="7"/>
</dbReference>
<dbReference type="PRINTS" id="PR00344">
    <property type="entry name" value="BCTRLSENSOR"/>
</dbReference>
<accession>A0A212R8Q1</accession>
<feature type="domain" description="PAC" evidence="10">
    <location>
        <begin position="892"/>
        <end position="944"/>
    </location>
</feature>
<proteinExistence type="predicted"/>
<evidence type="ECO:0000256" key="3">
    <source>
        <dbReference type="ARBA" id="ARBA00022553"/>
    </source>
</evidence>
<dbReference type="Gene3D" id="3.30.450.20">
    <property type="entry name" value="PAS domain"/>
    <property type="match status" value="8"/>
</dbReference>
<dbReference type="PROSITE" id="PS50113">
    <property type="entry name" value="PAC"/>
    <property type="match status" value="4"/>
</dbReference>
<dbReference type="Pfam" id="PF00072">
    <property type="entry name" value="Response_reg"/>
    <property type="match status" value="1"/>
</dbReference>
<dbReference type="Proteomes" id="UP000198418">
    <property type="component" value="Unassembled WGS sequence"/>
</dbReference>
<name>A0A212R8Q1_RHOAC</name>
<dbReference type="EMBL" id="FYDG01000003">
    <property type="protein sequence ID" value="SNB68508.1"/>
    <property type="molecule type" value="Genomic_DNA"/>
</dbReference>
<dbReference type="Pfam" id="PF08447">
    <property type="entry name" value="PAS_3"/>
    <property type="match status" value="3"/>
</dbReference>
<feature type="domain" description="PAS" evidence="9">
    <location>
        <begin position="418"/>
        <end position="475"/>
    </location>
</feature>
<feature type="domain" description="Histidine kinase" evidence="7">
    <location>
        <begin position="1234"/>
        <end position="1452"/>
    </location>
</feature>
<dbReference type="InterPro" id="IPR011006">
    <property type="entry name" value="CheY-like_superfamily"/>
</dbReference>
<dbReference type="InterPro" id="IPR013656">
    <property type="entry name" value="PAS_4"/>
</dbReference>
<evidence type="ECO:0000259" key="8">
    <source>
        <dbReference type="PROSITE" id="PS50110"/>
    </source>
</evidence>
<evidence type="ECO:0000256" key="1">
    <source>
        <dbReference type="ARBA" id="ARBA00000085"/>
    </source>
</evidence>
<feature type="domain" description="Response regulatory" evidence="8">
    <location>
        <begin position="1476"/>
        <end position="1587"/>
    </location>
</feature>
<evidence type="ECO:0000256" key="4">
    <source>
        <dbReference type="ARBA" id="ARBA00022679"/>
    </source>
</evidence>
<dbReference type="Gene3D" id="3.40.50.2300">
    <property type="match status" value="1"/>
</dbReference>
<dbReference type="SUPFAM" id="SSF52172">
    <property type="entry name" value="CheY-like"/>
    <property type="match status" value="1"/>
</dbReference>
<evidence type="ECO:0000259" key="9">
    <source>
        <dbReference type="PROSITE" id="PS50112"/>
    </source>
</evidence>
<dbReference type="SMART" id="SM00086">
    <property type="entry name" value="PAC"/>
    <property type="match status" value="7"/>
</dbReference>
<dbReference type="CDD" id="cd00130">
    <property type="entry name" value="PAS"/>
    <property type="match status" value="6"/>
</dbReference>
<dbReference type="RefSeq" id="WP_088520205.1">
    <property type="nucleotide sequence ID" value="NZ_FYDG01000003.1"/>
</dbReference>
<dbReference type="PANTHER" id="PTHR43304:SF1">
    <property type="entry name" value="PAC DOMAIN-CONTAINING PROTEIN"/>
    <property type="match status" value="1"/>
</dbReference>
<feature type="domain" description="PAC" evidence="10">
    <location>
        <begin position="633"/>
        <end position="686"/>
    </location>
</feature>
<dbReference type="InterPro" id="IPR052162">
    <property type="entry name" value="Sensor_kinase/Photoreceptor"/>
</dbReference>
<dbReference type="SUPFAM" id="SSF47384">
    <property type="entry name" value="Homodimeric domain of signal transducing histidine kinase"/>
    <property type="match status" value="1"/>
</dbReference>
<evidence type="ECO:0000259" key="7">
    <source>
        <dbReference type="PROSITE" id="PS50109"/>
    </source>
</evidence>
<dbReference type="Gene3D" id="3.30.565.10">
    <property type="entry name" value="Histidine kinase-like ATPase, C-terminal domain"/>
    <property type="match status" value="1"/>
</dbReference>
<keyword evidence="5" id="KW-0418">Kinase</keyword>
<dbReference type="Gene3D" id="2.10.70.100">
    <property type="match status" value="2"/>
</dbReference>
<dbReference type="InterPro" id="IPR013655">
    <property type="entry name" value="PAS_fold_3"/>
</dbReference>
<dbReference type="CDD" id="cd00082">
    <property type="entry name" value="HisKA"/>
    <property type="match status" value="1"/>
</dbReference>
<gene>
    <name evidence="11" type="ORF">SAMN06265338_10374</name>
</gene>
<feature type="modified residue" description="4-aspartylphosphate" evidence="6">
    <location>
        <position position="1526"/>
    </location>
</feature>
<comment type="catalytic activity">
    <reaction evidence="1">
        <text>ATP + protein L-histidine = ADP + protein N-phospho-L-histidine.</text>
        <dbReference type="EC" id="2.7.13.3"/>
    </reaction>
</comment>
<dbReference type="InterPro" id="IPR004358">
    <property type="entry name" value="Sig_transdc_His_kin-like_C"/>
</dbReference>
<dbReference type="InterPro" id="IPR003661">
    <property type="entry name" value="HisK_dim/P_dom"/>
</dbReference>
<dbReference type="InterPro" id="IPR003594">
    <property type="entry name" value="HATPase_dom"/>
</dbReference>
<dbReference type="InterPro" id="IPR001789">
    <property type="entry name" value="Sig_transdc_resp-reg_receiver"/>
</dbReference>
<evidence type="ECO:0000256" key="2">
    <source>
        <dbReference type="ARBA" id="ARBA00012438"/>
    </source>
</evidence>
<feature type="domain" description="PAS" evidence="9">
    <location>
        <begin position="818"/>
        <end position="854"/>
    </location>
</feature>
<dbReference type="InterPro" id="IPR036097">
    <property type="entry name" value="HisK_dim/P_sf"/>
</dbReference>
<feature type="domain" description="PAS" evidence="9">
    <location>
        <begin position="291"/>
        <end position="346"/>
    </location>
</feature>
<dbReference type="SUPFAM" id="SSF55785">
    <property type="entry name" value="PYP-like sensor domain (PAS domain)"/>
    <property type="match status" value="7"/>
</dbReference>
<evidence type="ECO:0000313" key="11">
    <source>
        <dbReference type="EMBL" id="SNB68508.1"/>
    </source>
</evidence>
<protein>
    <recommendedName>
        <fullName evidence="2">histidine kinase</fullName>
        <ecNumber evidence="2">2.7.13.3</ecNumber>
    </recommendedName>
</protein>
<dbReference type="OrthoDB" id="9796100at2"/>
<dbReference type="SMART" id="SM00387">
    <property type="entry name" value="HATPase_c"/>
    <property type="match status" value="1"/>
</dbReference>
<dbReference type="EC" id="2.7.13.3" evidence="2"/>
<evidence type="ECO:0000256" key="5">
    <source>
        <dbReference type="ARBA" id="ARBA00022777"/>
    </source>
</evidence>
<dbReference type="InterPro" id="IPR036890">
    <property type="entry name" value="HATPase_C_sf"/>
</dbReference>
<dbReference type="InterPro" id="IPR001610">
    <property type="entry name" value="PAC"/>
</dbReference>
<evidence type="ECO:0000259" key="10">
    <source>
        <dbReference type="PROSITE" id="PS50113"/>
    </source>
</evidence>
<dbReference type="Gene3D" id="1.10.287.130">
    <property type="match status" value="1"/>
</dbReference>
<dbReference type="PROSITE" id="PS50109">
    <property type="entry name" value="HIS_KIN"/>
    <property type="match status" value="1"/>
</dbReference>
<reference evidence="12" key="1">
    <citation type="submission" date="2017-06" db="EMBL/GenBank/DDBJ databases">
        <authorList>
            <person name="Varghese N."/>
            <person name="Submissions S."/>
        </authorList>
    </citation>
    <scope>NUCLEOTIDE SEQUENCE [LARGE SCALE GENOMIC DNA]</scope>
    <source>
        <strain evidence="12">DSM 137</strain>
    </source>
</reference>
<organism evidence="11 12">
    <name type="scientific">Rhodoblastus acidophilus</name>
    <name type="common">Rhodopseudomonas acidophila</name>
    <dbReference type="NCBI Taxonomy" id="1074"/>
    <lineage>
        <taxon>Bacteria</taxon>
        <taxon>Pseudomonadati</taxon>
        <taxon>Pseudomonadota</taxon>
        <taxon>Alphaproteobacteria</taxon>
        <taxon>Hyphomicrobiales</taxon>
        <taxon>Rhodoblastaceae</taxon>
        <taxon>Rhodoblastus</taxon>
    </lineage>
</organism>
<dbReference type="Pfam" id="PF08448">
    <property type="entry name" value="PAS_4"/>
    <property type="match status" value="5"/>
</dbReference>
<keyword evidence="3 6" id="KW-0597">Phosphoprotein</keyword>
<dbReference type="GO" id="GO:0000155">
    <property type="term" value="F:phosphorelay sensor kinase activity"/>
    <property type="evidence" value="ECO:0007669"/>
    <property type="project" value="InterPro"/>
</dbReference>
<keyword evidence="4" id="KW-0808">Transferase</keyword>
<dbReference type="InterPro" id="IPR035965">
    <property type="entry name" value="PAS-like_dom_sf"/>
</dbReference>
<feature type="domain" description="PAS" evidence="9">
    <location>
        <begin position="556"/>
        <end position="628"/>
    </location>
</feature>
<dbReference type="SMART" id="SM00388">
    <property type="entry name" value="HisKA"/>
    <property type="match status" value="1"/>
</dbReference>
<keyword evidence="12" id="KW-1185">Reference proteome</keyword>
<dbReference type="NCBIfam" id="TIGR00229">
    <property type="entry name" value="sensory_box"/>
    <property type="match status" value="4"/>
</dbReference>
<dbReference type="PROSITE" id="PS50110">
    <property type="entry name" value="RESPONSE_REGULATORY"/>
    <property type="match status" value="1"/>
</dbReference>
<dbReference type="SMART" id="SM00448">
    <property type="entry name" value="REC"/>
    <property type="match status" value="1"/>
</dbReference>
<dbReference type="Pfam" id="PF02518">
    <property type="entry name" value="HATPase_c"/>
    <property type="match status" value="1"/>
</dbReference>
<evidence type="ECO:0000256" key="6">
    <source>
        <dbReference type="PROSITE-ProRule" id="PRU00169"/>
    </source>
</evidence>
<dbReference type="PANTHER" id="PTHR43304">
    <property type="entry name" value="PHYTOCHROME-LIKE PROTEIN CPH1"/>
    <property type="match status" value="1"/>
</dbReference>
<evidence type="ECO:0000313" key="12">
    <source>
        <dbReference type="Proteomes" id="UP000198418"/>
    </source>
</evidence>
<dbReference type="SUPFAM" id="SSF55874">
    <property type="entry name" value="ATPase domain of HSP90 chaperone/DNA topoisomerase II/histidine kinase"/>
    <property type="match status" value="1"/>
</dbReference>
<feature type="domain" description="PAC" evidence="10">
    <location>
        <begin position="364"/>
        <end position="417"/>
    </location>
</feature>
<dbReference type="InterPro" id="IPR000700">
    <property type="entry name" value="PAS-assoc_C"/>
</dbReference>
<dbReference type="InterPro" id="IPR005467">
    <property type="entry name" value="His_kinase_dom"/>
</dbReference>